<evidence type="ECO:0000256" key="3">
    <source>
        <dbReference type="ARBA" id="ARBA00022989"/>
    </source>
</evidence>
<comment type="caution">
    <text evidence="9">The sequence shown here is derived from an EMBL/GenBank/DDBJ whole genome shotgun (WGS) entry which is preliminary data.</text>
</comment>
<dbReference type="InterPro" id="IPR052337">
    <property type="entry name" value="SAT4-like"/>
</dbReference>
<feature type="transmembrane region" description="Helical" evidence="7">
    <location>
        <begin position="194"/>
        <end position="212"/>
    </location>
</feature>
<evidence type="ECO:0000313" key="10">
    <source>
        <dbReference type="Proteomes" id="UP001321760"/>
    </source>
</evidence>
<comment type="subcellular location">
    <subcellularLocation>
        <location evidence="1">Membrane</location>
        <topology evidence="1">Multi-pass membrane protein</topology>
    </subcellularLocation>
</comment>
<keyword evidence="4 7" id="KW-0472">Membrane</keyword>
<protein>
    <recommendedName>
        <fullName evidence="8">Rhodopsin domain-containing protein</fullName>
    </recommendedName>
</protein>
<comment type="similarity">
    <text evidence="5">Belongs to the SAT4 family.</text>
</comment>
<feature type="compositionally biased region" description="Polar residues" evidence="6">
    <location>
        <begin position="377"/>
        <end position="412"/>
    </location>
</feature>
<evidence type="ECO:0000256" key="5">
    <source>
        <dbReference type="ARBA" id="ARBA00038359"/>
    </source>
</evidence>
<feature type="transmembrane region" description="Helical" evidence="7">
    <location>
        <begin position="29"/>
        <end position="50"/>
    </location>
</feature>
<dbReference type="AlphaFoldDB" id="A0AAV9GAQ4"/>
<proteinExistence type="inferred from homology"/>
<dbReference type="GO" id="GO:0016020">
    <property type="term" value="C:membrane"/>
    <property type="evidence" value="ECO:0007669"/>
    <property type="project" value="UniProtKB-SubCell"/>
</dbReference>
<feature type="transmembrane region" description="Helical" evidence="7">
    <location>
        <begin position="62"/>
        <end position="88"/>
    </location>
</feature>
<gene>
    <name evidence="9" type="ORF">QBC34DRAFT_441321</name>
</gene>
<evidence type="ECO:0000256" key="4">
    <source>
        <dbReference type="ARBA" id="ARBA00023136"/>
    </source>
</evidence>
<keyword evidence="10" id="KW-1185">Reference proteome</keyword>
<organism evidence="9 10">
    <name type="scientific">Podospora aff. communis PSN243</name>
    <dbReference type="NCBI Taxonomy" id="3040156"/>
    <lineage>
        <taxon>Eukaryota</taxon>
        <taxon>Fungi</taxon>
        <taxon>Dikarya</taxon>
        <taxon>Ascomycota</taxon>
        <taxon>Pezizomycotina</taxon>
        <taxon>Sordariomycetes</taxon>
        <taxon>Sordariomycetidae</taxon>
        <taxon>Sordariales</taxon>
        <taxon>Podosporaceae</taxon>
        <taxon>Podospora</taxon>
    </lineage>
</organism>
<evidence type="ECO:0000256" key="2">
    <source>
        <dbReference type="ARBA" id="ARBA00022692"/>
    </source>
</evidence>
<evidence type="ECO:0000313" key="9">
    <source>
        <dbReference type="EMBL" id="KAK4445909.1"/>
    </source>
</evidence>
<feature type="domain" description="Rhodopsin" evidence="8">
    <location>
        <begin position="46"/>
        <end position="286"/>
    </location>
</feature>
<feature type="region of interest" description="Disordered" evidence="6">
    <location>
        <begin position="310"/>
        <end position="329"/>
    </location>
</feature>
<feature type="transmembrane region" description="Helical" evidence="7">
    <location>
        <begin position="224"/>
        <end position="246"/>
    </location>
</feature>
<dbReference type="PANTHER" id="PTHR33048">
    <property type="entry name" value="PTH11-LIKE INTEGRAL MEMBRANE PROTEIN (AFU_ORTHOLOGUE AFUA_5G11245)"/>
    <property type="match status" value="1"/>
</dbReference>
<evidence type="ECO:0000256" key="7">
    <source>
        <dbReference type="SAM" id="Phobius"/>
    </source>
</evidence>
<feature type="transmembrane region" description="Helical" evidence="7">
    <location>
        <begin position="143"/>
        <end position="164"/>
    </location>
</feature>
<name>A0AAV9GAQ4_9PEZI</name>
<dbReference type="InterPro" id="IPR049326">
    <property type="entry name" value="Rhodopsin_dom_fungi"/>
</dbReference>
<evidence type="ECO:0000259" key="8">
    <source>
        <dbReference type="Pfam" id="PF20684"/>
    </source>
</evidence>
<reference evidence="9" key="2">
    <citation type="submission" date="2023-05" db="EMBL/GenBank/DDBJ databases">
        <authorList>
            <consortium name="Lawrence Berkeley National Laboratory"/>
            <person name="Steindorff A."/>
            <person name="Hensen N."/>
            <person name="Bonometti L."/>
            <person name="Westerberg I."/>
            <person name="Brannstrom I.O."/>
            <person name="Guillou S."/>
            <person name="Cros-Aarteil S."/>
            <person name="Calhoun S."/>
            <person name="Haridas S."/>
            <person name="Kuo A."/>
            <person name="Mondo S."/>
            <person name="Pangilinan J."/>
            <person name="Riley R."/>
            <person name="Labutti K."/>
            <person name="Andreopoulos B."/>
            <person name="Lipzen A."/>
            <person name="Chen C."/>
            <person name="Yanf M."/>
            <person name="Daum C."/>
            <person name="Ng V."/>
            <person name="Clum A."/>
            <person name="Ohm R."/>
            <person name="Martin F."/>
            <person name="Silar P."/>
            <person name="Natvig D."/>
            <person name="Lalanne C."/>
            <person name="Gautier V."/>
            <person name="Ament-Velasquez S.L."/>
            <person name="Kruys A."/>
            <person name="Hutchinson M.I."/>
            <person name="Powell A.J."/>
            <person name="Barry K."/>
            <person name="Miller A.N."/>
            <person name="Grigoriev I.V."/>
            <person name="Debuchy R."/>
            <person name="Gladieux P."/>
            <person name="Thoren M.H."/>
            <person name="Johannesson H."/>
        </authorList>
    </citation>
    <scope>NUCLEOTIDE SEQUENCE</scope>
    <source>
        <strain evidence="9">PSN243</strain>
    </source>
</reference>
<evidence type="ECO:0000256" key="1">
    <source>
        <dbReference type="ARBA" id="ARBA00004141"/>
    </source>
</evidence>
<dbReference type="PANTHER" id="PTHR33048:SF47">
    <property type="entry name" value="INTEGRAL MEMBRANE PROTEIN-RELATED"/>
    <property type="match status" value="1"/>
</dbReference>
<evidence type="ECO:0000256" key="6">
    <source>
        <dbReference type="SAM" id="MobiDB-lite"/>
    </source>
</evidence>
<keyword evidence="2 7" id="KW-0812">Transmembrane</keyword>
<dbReference type="EMBL" id="MU865961">
    <property type="protein sequence ID" value="KAK4445909.1"/>
    <property type="molecule type" value="Genomic_DNA"/>
</dbReference>
<accession>A0AAV9GAQ4</accession>
<feature type="transmembrane region" description="Helical" evidence="7">
    <location>
        <begin position="108"/>
        <end position="131"/>
    </location>
</feature>
<dbReference type="Pfam" id="PF20684">
    <property type="entry name" value="Fung_rhodopsin"/>
    <property type="match status" value="1"/>
</dbReference>
<sequence length="412" mass="45003">MIILQQLASSSRTARGLPDLDNDYSAETLLRAAIVSIALTSVVMALRFYAKRLSGGRWGFDDVLIFAAYNVNVGLCVVAILMVCMGLAGEHLGSAADWDRRVQWGKLLFSFELIYFTAVTLPKMSILCLYLRVFGWKGRMRRATQVLLGFVVATGFSLSLAVIFQCRPYMNWWPEETTREHCISEKTFFRAQCIPGFVLDILIIALPLRTIWRLTLPTAKRLALLFVFTVAGFGVIAAFIRAASFYKHDEQLRDSSWTVLTRWSVIEASCYILTNGMAHLRPILSRYAPPQVKEALGRVVESAASRISKGSGGRMSATPLGRLTPGSPLPDGAFRAENTSLIGTGSSGNDGIELKCAGLAAPAAAKLSDPPAYQGKGATNYSRKVSVGQQDSAKIQSRASIQVTTEVSVSEQ</sequence>
<feature type="region of interest" description="Disordered" evidence="6">
    <location>
        <begin position="367"/>
        <end position="412"/>
    </location>
</feature>
<keyword evidence="3 7" id="KW-1133">Transmembrane helix</keyword>
<reference evidence="9" key="1">
    <citation type="journal article" date="2023" name="Mol. Phylogenet. Evol.">
        <title>Genome-scale phylogeny and comparative genomics of the fungal order Sordariales.</title>
        <authorList>
            <person name="Hensen N."/>
            <person name="Bonometti L."/>
            <person name="Westerberg I."/>
            <person name="Brannstrom I.O."/>
            <person name="Guillou S."/>
            <person name="Cros-Aarteil S."/>
            <person name="Calhoun S."/>
            <person name="Haridas S."/>
            <person name="Kuo A."/>
            <person name="Mondo S."/>
            <person name="Pangilinan J."/>
            <person name="Riley R."/>
            <person name="LaButti K."/>
            <person name="Andreopoulos B."/>
            <person name="Lipzen A."/>
            <person name="Chen C."/>
            <person name="Yan M."/>
            <person name="Daum C."/>
            <person name="Ng V."/>
            <person name="Clum A."/>
            <person name="Steindorff A."/>
            <person name="Ohm R.A."/>
            <person name="Martin F."/>
            <person name="Silar P."/>
            <person name="Natvig D.O."/>
            <person name="Lalanne C."/>
            <person name="Gautier V."/>
            <person name="Ament-Velasquez S.L."/>
            <person name="Kruys A."/>
            <person name="Hutchinson M.I."/>
            <person name="Powell A.J."/>
            <person name="Barry K."/>
            <person name="Miller A.N."/>
            <person name="Grigoriev I.V."/>
            <person name="Debuchy R."/>
            <person name="Gladieux P."/>
            <person name="Hiltunen Thoren M."/>
            <person name="Johannesson H."/>
        </authorList>
    </citation>
    <scope>NUCLEOTIDE SEQUENCE</scope>
    <source>
        <strain evidence="9">PSN243</strain>
    </source>
</reference>
<dbReference type="Proteomes" id="UP001321760">
    <property type="component" value="Unassembled WGS sequence"/>
</dbReference>